<dbReference type="InterPro" id="IPR026015">
    <property type="entry name" value="ATP_synth_OSCP/delta_N_sf"/>
</dbReference>
<evidence type="ECO:0000256" key="6">
    <source>
        <dbReference type="ARBA" id="ARBA00023136"/>
    </source>
</evidence>
<keyword evidence="5" id="KW-0406">Ion transport</keyword>
<reference evidence="9" key="4">
    <citation type="submission" date="2025-09" db="UniProtKB">
        <authorList>
            <consortium name="Ensembl"/>
        </authorList>
    </citation>
    <scope>IDENTIFICATION</scope>
</reference>
<dbReference type="GO" id="GO:0016020">
    <property type="term" value="C:membrane"/>
    <property type="evidence" value="ECO:0007669"/>
    <property type="project" value="UniProtKB-SubCell"/>
</dbReference>
<evidence type="ECO:0000313" key="10">
    <source>
        <dbReference type="Proteomes" id="UP000008227"/>
    </source>
</evidence>
<evidence type="ECO:0000256" key="3">
    <source>
        <dbReference type="ARBA" id="ARBA00022448"/>
    </source>
</evidence>
<dbReference type="STRING" id="9823.ENSSSCP00000057292"/>
<evidence type="ECO:0000313" key="9">
    <source>
        <dbReference type="Ensembl" id="ENSSSCP00000057292.2"/>
    </source>
</evidence>
<keyword evidence="6" id="KW-0472">Membrane</keyword>
<dbReference type="InParanoid" id="A0A287BMJ3"/>
<evidence type="ECO:0000256" key="4">
    <source>
        <dbReference type="ARBA" id="ARBA00022781"/>
    </source>
</evidence>
<dbReference type="SUPFAM" id="SSF47928">
    <property type="entry name" value="N-terminal domain of the delta subunit of the F1F0-ATP synthase"/>
    <property type="match status" value="1"/>
</dbReference>
<dbReference type="GO" id="GO:0046933">
    <property type="term" value="F:proton-transporting ATP synthase activity, rotational mechanism"/>
    <property type="evidence" value="ECO:0007669"/>
    <property type="project" value="InterPro"/>
</dbReference>
<proteinExistence type="inferred from homology"/>
<keyword evidence="3" id="KW-0813">Transport</keyword>
<dbReference type="PANTHER" id="PTHR11910">
    <property type="entry name" value="ATP SYNTHASE DELTA CHAIN"/>
    <property type="match status" value="1"/>
</dbReference>
<dbReference type="GO" id="GO:0005739">
    <property type="term" value="C:mitochondrion"/>
    <property type="evidence" value="ECO:0007669"/>
    <property type="project" value="GOC"/>
</dbReference>
<dbReference type="HAMAP" id="MF_01416">
    <property type="entry name" value="ATP_synth_delta_bact"/>
    <property type="match status" value="1"/>
</dbReference>
<keyword evidence="10" id="KW-1185">Reference proteome</keyword>
<reference evidence="9" key="3">
    <citation type="submission" date="2025-08" db="UniProtKB">
        <authorList>
            <consortium name="Ensembl"/>
        </authorList>
    </citation>
    <scope>IDENTIFICATION</scope>
</reference>
<dbReference type="Proteomes" id="UP000008227">
    <property type="component" value="Chromosome 10"/>
</dbReference>
<dbReference type="Ensembl" id="ENSSSCT00000044263.2">
    <property type="protein sequence ID" value="ENSSSCP00000057292.2"/>
    <property type="gene ID" value="ENSSSCG00000037690.2"/>
</dbReference>
<dbReference type="InterPro" id="IPR000711">
    <property type="entry name" value="ATPase_OSCP/dsu"/>
</dbReference>
<protein>
    <recommendedName>
        <fullName evidence="8">Oligomycin sensitivity conferral protein</fullName>
    </recommendedName>
</protein>
<reference evidence="9" key="2">
    <citation type="journal article" date="2020" name="Gigascience">
        <title>An improved pig reference genome sequence to enable pig genetics and genomics research.</title>
        <authorList>
            <person name="Warr A."/>
            <person name="Affara N."/>
            <person name="Aken B."/>
            <person name="Beiki H."/>
            <person name="Bickhart D.M."/>
            <person name="Billis K."/>
            <person name="Chow W."/>
            <person name="Eory L."/>
            <person name="Finlayson H.A."/>
            <person name="Flicek P."/>
            <person name="Giron C.G."/>
            <person name="Griffin D.K."/>
            <person name="Hall R."/>
            <person name="Hannum G."/>
            <person name="Hourlier T."/>
            <person name="Howe K."/>
            <person name="Hume D.A."/>
            <person name="Izuogu O."/>
            <person name="Kim K."/>
            <person name="Koren S."/>
            <person name="Liu H."/>
            <person name="Manchanda N."/>
            <person name="Martin F.J."/>
            <person name="Nonneman D.J."/>
            <person name="O'Connor R.E."/>
            <person name="Phillippy A.M."/>
            <person name="Rohrer G.A."/>
            <person name="Rosen B.D."/>
            <person name="Rund L.A."/>
            <person name="Sargent C.A."/>
            <person name="Schook L.B."/>
            <person name="Schroeder S.G."/>
            <person name="Schwartz A.S."/>
            <person name="Skinner B.M."/>
            <person name="Talbot R."/>
            <person name="Tseng E."/>
            <person name="Tuggle C.K."/>
            <person name="Watson M."/>
            <person name="Smith T.P.L."/>
            <person name="Archibald A.L."/>
        </authorList>
    </citation>
    <scope>NUCLEOTIDE SEQUENCE [LARGE SCALE GENOMIC DNA]</scope>
    <source>
        <strain evidence="9">Duroc</strain>
    </source>
</reference>
<name>A0A287BMJ3_PIG</name>
<keyword evidence="4" id="KW-0375">Hydrogen ion transport</keyword>
<accession>A0A287BMJ3</accession>
<evidence type="ECO:0000256" key="8">
    <source>
        <dbReference type="ARBA" id="ARBA00033369"/>
    </source>
</evidence>
<dbReference type="Gene3D" id="1.10.520.20">
    <property type="entry name" value="N-terminal domain of the delta subunit of the F1F0-ATP synthase"/>
    <property type="match status" value="1"/>
</dbReference>
<dbReference type="SMR" id="A0A287BMJ3"/>
<sequence length="196" mass="21542">MNLPMSLHLRGHHPGVQCFSTSVVRPFAKLVRPPVQLYGIKGCYATALYYAASEQNKPEQVEKELLREPQILKEPQMASCHSIKVKGLSSITAEERFSPLTSNTTNLLAENGHMSNTPGVMPAFPTVSVHRGEVPCTVTTASPLDEATLTKLKMVLKIKIDPSVMGGMMVPTGEKYVGMSVKHKIWKLSKAMQKIL</sequence>
<reference evidence="10" key="1">
    <citation type="submission" date="2009-11" db="EMBL/GenBank/DDBJ databases">
        <authorList>
            <consortium name="Porcine genome sequencing project"/>
        </authorList>
    </citation>
    <scope>NUCLEOTIDE SEQUENCE [LARGE SCALE GENOMIC DNA]</scope>
    <source>
        <strain evidence="10">Duroc</strain>
    </source>
</reference>
<dbReference type="Pfam" id="PF00213">
    <property type="entry name" value="OSCP"/>
    <property type="match status" value="1"/>
</dbReference>
<evidence type="ECO:0000256" key="1">
    <source>
        <dbReference type="ARBA" id="ARBA00004370"/>
    </source>
</evidence>
<evidence type="ECO:0000256" key="5">
    <source>
        <dbReference type="ARBA" id="ARBA00023065"/>
    </source>
</evidence>
<organism evidence="9 10">
    <name type="scientific">Sus scrofa</name>
    <name type="common">Pig</name>
    <dbReference type="NCBI Taxonomy" id="9823"/>
    <lineage>
        <taxon>Eukaryota</taxon>
        <taxon>Metazoa</taxon>
        <taxon>Chordata</taxon>
        <taxon>Craniata</taxon>
        <taxon>Vertebrata</taxon>
        <taxon>Euteleostomi</taxon>
        <taxon>Mammalia</taxon>
        <taxon>Eutheria</taxon>
        <taxon>Laurasiatheria</taxon>
        <taxon>Artiodactyla</taxon>
        <taxon>Suina</taxon>
        <taxon>Suidae</taxon>
        <taxon>Sus</taxon>
    </lineage>
</organism>
<comment type="subcellular location">
    <subcellularLocation>
        <location evidence="1">Membrane</location>
    </subcellularLocation>
</comment>
<evidence type="ECO:0000256" key="2">
    <source>
        <dbReference type="ARBA" id="ARBA00007046"/>
    </source>
</evidence>
<dbReference type="FunCoup" id="A0A287BMJ3">
    <property type="interactions" value="669"/>
</dbReference>
<dbReference type="Bgee" id="ENSSSCG00000037690">
    <property type="expression patterns" value="Expressed in pons and 27 other cell types or tissues"/>
</dbReference>
<dbReference type="AlphaFoldDB" id="A0A287BMJ3"/>
<dbReference type="GeneTree" id="ENSGT00390000015060"/>
<keyword evidence="7" id="KW-0066">ATP synthesis</keyword>
<dbReference type="GO" id="GO:0042776">
    <property type="term" value="P:proton motive force-driven mitochondrial ATP synthesis"/>
    <property type="evidence" value="ECO:0000318"/>
    <property type="project" value="GO_Central"/>
</dbReference>
<evidence type="ECO:0000256" key="7">
    <source>
        <dbReference type="ARBA" id="ARBA00023310"/>
    </source>
</evidence>
<comment type="similarity">
    <text evidence="2">Belongs to the ATPase delta chain family.</text>
</comment>